<sequence>MAGSRANLAVTKDGETYNKLQRPDNFLEKSAVLTQANERKRERAAVDGPIAGPASGNKRAKTHHTDSTVNILQSSSDKHQHRSAGPVSECGMRMTLPIDEDQHSDDSLGEALAYLRSVRSEASAIPHLLVASRTHDENANSKFLQTPTASTRQRAFYQDGAWISVEEGYEATYNDDYEHDDSDPQELYHKQLIKRFETLRSTLSGYGARRLADNPDVKANESLSVKPPSNRHEWLYILDREYPTRTQISQLNENNIRRGLEYCVYAMDRFDTISSQKSCWIWALLALSSDVGTLDSQKMSHIRDLGNKAGELSANLHSDLKRQNRGAEDDLLRTDPAAGGQDDEAEADETTFCDASEDDHSSETGYVHSGVNEHLDSTSEITLNKSRSGTRNDVQHQAISLGTSDIPTSLDGSTNTDTNDDILERARARLLAQLGDNLVQAGIPASALNTDETRPHHSEQLDQGSDDPSHKITIRTIPARAEAERQRQMMRTQDSAMASLRGADPPHSKPSAAIHSVVEDHSSCLVDLNTRVTIDMILTVVAECYGQRDLLRFRKPW</sequence>
<name>A0ACB6RXS2_9PLEO</name>
<dbReference type="EMBL" id="MU006723">
    <property type="protein sequence ID" value="KAF2625943.1"/>
    <property type="molecule type" value="Genomic_DNA"/>
</dbReference>
<protein>
    <submittedName>
        <fullName evidence="1">Uncharacterized protein</fullName>
    </submittedName>
</protein>
<evidence type="ECO:0000313" key="1">
    <source>
        <dbReference type="EMBL" id="KAF2625943.1"/>
    </source>
</evidence>
<reference evidence="1" key="1">
    <citation type="journal article" date="2020" name="Stud. Mycol.">
        <title>101 Dothideomycetes genomes: a test case for predicting lifestyles and emergence of pathogens.</title>
        <authorList>
            <person name="Haridas S."/>
            <person name="Albert R."/>
            <person name="Binder M."/>
            <person name="Bloem J."/>
            <person name="Labutti K."/>
            <person name="Salamov A."/>
            <person name="Andreopoulos B."/>
            <person name="Baker S."/>
            <person name="Barry K."/>
            <person name="Bills G."/>
            <person name="Bluhm B."/>
            <person name="Cannon C."/>
            <person name="Castanera R."/>
            <person name="Culley D."/>
            <person name="Daum C."/>
            <person name="Ezra D."/>
            <person name="Gonzalez J."/>
            <person name="Henrissat B."/>
            <person name="Kuo A."/>
            <person name="Liang C."/>
            <person name="Lipzen A."/>
            <person name="Lutzoni F."/>
            <person name="Magnuson J."/>
            <person name="Mondo S."/>
            <person name="Nolan M."/>
            <person name="Ohm R."/>
            <person name="Pangilinan J."/>
            <person name="Park H.-J."/>
            <person name="Ramirez L."/>
            <person name="Alfaro M."/>
            <person name="Sun H."/>
            <person name="Tritt A."/>
            <person name="Yoshinaga Y."/>
            <person name="Zwiers L.-H."/>
            <person name="Turgeon B."/>
            <person name="Goodwin S."/>
            <person name="Spatafora J."/>
            <person name="Crous P."/>
            <person name="Grigoriev I."/>
        </authorList>
    </citation>
    <scope>NUCLEOTIDE SEQUENCE</scope>
    <source>
        <strain evidence="1">CBS 525.71</strain>
    </source>
</reference>
<dbReference type="Proteomes" id="UP000799754">
    <property type="component" value="Unassembled WGS sequence"/>
</dbReference>
<gene>
    <name evidence="1" type="ORF">BU25DRAFT_412188</name>
</gene>
<comment type="caution">
    <text evidence="1">The sequence shown here is derived from an EMBL/GenBank/DDBJ whole genome shotgun (WGS) entry which is preliminary data.</text>
</comment>
<evidence type="ECO:0000313" key="2">
    <source>
        <dbReference type="Proteomes" id="UP000799754"/>
    </source>
</evidence>
<keyword evidence="2" id="KW-1185">Reference proteome</keyword>
<organism evidence="1 2">
    <name type="scientific">Macroventuria anomochaeta</name>
    <dbReference type="NCBI Taxonomy" id="301207"/>
    <lineage>
        <taxon>Eukaryota</taxon>
        <taxon>Fungi</taxon>
        <taxon>Dikarya</taxon>
        <taxon>Ascomycota</taxon>
        <taxon>Pezizomycotina</taxon>
        <taxon>Dothideomycetes</taxon>
        <taxon>Pleosporomycetidae</taxon>
        <taxon>Pleosporales</taxon>
        <taxon>Pleosporineae</taxon>
        <taxon>Didymellaceae</taxon>
        <taxon>Macroventuria</taxon>
    </lineage>
</organism>
<accession>A0ACB6RXS2</accession>
<proteinExistence type="predicted"/>